<gene>
    <name evidence="1" type="ORF">BACUNI_00606</name>
</gene>
<dbReference type="GeneID" id="99751957"/>
<dbReference type="RefSeq" id="WP_005825416.1">
    <property type="nucleotide sequence ID" value="NZ_DS362236.1"/>
</dbReference>
<reference evidence="1" key="1">
    <citation type="submission" date="2007-06" db="EMBL/GenBank/DDBJ databases">
        <authorList>
            <person name="Fulton L."/>
            <person name="Clifton S."/>
            <person name="Fulton B."/>
            <person name="Xu J."/>
            <person name="Minx P."/>
            <person name="Pepin K.H."/>
            <person name="Johnson M."/>
            <person name="Thiruvilangam P."/>
            <person name="Bhonagiri V."/>
            <person name="Nash W.E."/>
            <person name="Mardis E.R."/>
            <person name="Wilson R.K."/>
        </authorList>
    </citation>
    <scope>NUCLEOTIDE SEQUENCE [LARGE SCALE GENOMIC DNA]</scope>
    <source>
        <strain evidence="1">ATCC 8492</strain>
    </source>
</reference>
<organism evidence="1 2">
    <name type="scientific">Bacteroides uniformis (strain ATCC 8492 / DSM 6597 / CCUG 4942 / CIP 103695 / JCM 5828 / KCTC 5204 / NCTC 13054 / VPI 0061)</name>
    <dbReference type="NCBI Taxonomy" id="411479"/>
    <lineage>
        <taxon>Bacteria</taxon>
        <taxon>Pseudomonadati</taxon>
        <taxon>Bacteroidota</taxon>
        <taxon>Bacteroidia</taxon>
        <taxon>Bacteroidales</taxon>
        <taxon>Bacteroidaceae</taxon>
        <taxon>Bacteroides</taxon>
    </lineage>
</organism>
<name>A0ABC9NGG8_BACUC</name>
<evidence type="ECO:0000313" key="1">
    <source>
        <dbReference type="EMBL" id="EDO55764.1"/>
    </source>
</evidence>
<reference evidence="1" key="2">
    <citation type="submission" date="2013-11" db="EMBL/GenBank/DDBJ databases">
        <title>Draft genome sequence of Bacteroides uniformis (ATCC 8492).</title>
        <authorList>
            <person name="Sudarsanam P."/>
            <person name="Ley R."/>
            <person name="Guruge J."/>
            <person name="Turnbaugh P.J."/>
            <person name="Mahowald M."/>
            <person name="Liep D."/>
            <person name="Gordon J."/>
        </authorList>
    </citation>
    <scope>NUCLEOTIDE SEQUENCE</scope>
    <source>
        <strain evidence="1">ATCC 8492</strain>
    </source>
</reference>
<dbReference type="AlphaFoldDB" id="A0ABC9NGG8"/>
<evidence type="ECO:0000313" key="2">
    <source>
        <dbReference type="Proteomes" id="UP000004110"/>
    </source>
</evidence>
<accession>A0ABC9NGG8</accession>
<comment type="caution">
    <text evidence="1">The sequence shown here is derived from an EMBL/GenBank/DDBJ whole genome shotgun (WGS) entry which is preliminary data.</text>
</comment>
<protein>
    <submittedName>
        <fullName evidence="1">Uncharacterized protein</fullName>
    </submittedName>
</protein>
<dbReference type="EMBL" id="AAYH02000035">
    <property type="protein sequence ID" value="EDO55764.1"/>
    <property type="molecule type" value="Genomic_DNA"/>
</dbReference>
<sequence>MVGEDVMYNRKFNNSVKPKYDGSMHPLRPPDAQLHEECVAPKRAVLPPSISIKAVLNRIPIADIGAIPHKDAPNALNQVNKLSKGFKL</sequence>
<dbReference type="Proteomes" id="UP000004110">
    <property type="component" value="Unassembled WGS sequence"/>
</dbReference>
<proteinExistence type="predicted"/>
<keyword evidence="2" id="KW-1185">Reference proteome</keyword>